<protein>
    <submittedName>
        <fullName evidence="7">Probable NADH dehydrogenase</fullName>
        <ecNumber evidence="7">1.6.99.3</ecNumber>
    </submittedName>
</protein>
<evidence type="ECO:0000256" key="5">
    <source>
        <dbReference type="ARBA" id="ARBA00023002"/>
    </source>
</evidence>
<dbReference type="Pfam" id="PF07992">
    <property type="entry name" value="Pyr_redox_2"/>
    <property type="match status" value="1"/>
</dbReference>
<dbReference type="InterPro" id="IPR051169">
    <property type="entry name" value="NADH-Q_oxidoreductase"/>
</dbReference>
<proteinExistence type="inferred from homology"/>
<sequence>MSTQVVVVGAGYAGTGAVNRLEDKLGSDAELTWISEHDYHLVLHEVHRCIRDPSVESKVAIPIDDIKTSETDFHTGRVTNVDVDDRTVEIDNGEETVGYDYLLLAIGSGTAFYNIDGLKEHAHELKGLNDARAIHSDVATAAKEATQEDPAQVIVGGAGLSGIQTAGEIAEYRDEHRAPMEITLVEGLDEVFPGNDTELQGALRERLEARDVRILTGEFISEVDSEMVYVGGDDDNDAEKLPYDTLVWTGGITGHNEVTDVGINKDDRSQRVFADADFQTSNERIFAVGDTALIEQGSESVAPPTAQAAWQAAEVAGENVARAINEEPLQTWRHDDKGTVVSVGDDAVAHGVKFPVFGKLPINVFAGPAARTLKKGIAARWIADVASTRHALEAWESM</sequence>
<name>G0LLG8_HALWC</name>
<organism evidence="7 8">
    <name type="scientific">Haloquadratum walsbyi (strain DSM 16854 / JCM 12705 / C23)</name>
    <dbReference type="NCBI Taxonomy" id="768065"/>
    <lineage>
        <taxon>Archaea</taxon>
        <taxon>Methanobacteriati</taxon>
        <taxon>Methanobacteriota</taxon>
        <taxon>Stenosarchaea group</taxon>
        <taxon>Halobacteria</taxon>
        <taxon>Halobacteriales</taxon>
        <taxon>Haloferacaceae</taxon>
        <taxon>Haloquadratum</taxon>
    </lineage>
</organism>
<dbReference type="Gene3D" id="3.50.50.100">
    <property type="match status" value="1"/>
</dbReference>
<evidence type="ECO:0000313" key="7">
    <source>
        <dbReference type="EMBL" id="CCC40774.1"/>
    </source>
</evidence>
<dbReference type="PANTHER" id="PTHR42913:SF3">
    <property type="entry name" value="64 KDA MITOCHONDRIAL NADH DEHYDROGENASE (EUROFUNG)"/>
    <property type="match status" value="1"/>
</dbReference>
<gene>
    <name evidence="7" type="primary">ndh2</name>
    <name evidence="7" type="ordered locus">Hqrw_2976</name>
</gene>
<dbReference type="EMBL" id="FR746099">
    <property type="protein sequence ID" value="CCC40774.1"/>
    <property type="molecule type" value="Genomic_DNA"/>
</dbReference>
<evidence type="ECO:0000256" key="2">
    <source>
        <dbReference type="ARBA" id="ARBA00005272"/>
    </source>
</evidence>
<accession>G0LLG8</accession>
<dbReference type="SUPFAM" id="SSF51905">
    <property type="entry name" value="FAD/NAD(P)-binding domain"/>
    <property type="match status" value="2"/>
</dbReference>
<dbReference type="GO" id="GO:0019646">
    <property type="term" value="P:aerobic electron transport chain"/>
    <property type="evidence" value="ECO:0007669"/>
    <property type="project" value="TreeGrafter"/>
</dbReference>
<keyword evidence="3" id="KW-0285">Flavoprotein</keyword>
<dbReference type="RefSeq" id="WP_014556311.1">
    <property type="nucleotide sequence ID" value="NC_017459.1"/>
</dbReference>
<dbReference type="InterPro" id="IPR036188">
    <property type="entry name" value="FAD/NAD-bd_sf"/>
</dbReference>
<evidence type="ECO:0000256" key="4">
    <source>
        <dbReference type="ARBA" id="ARBA00022827"/>
    </source>
</evidence>
<comment type="cofactor">
    <cofactor evidence="1">
        <name>FAD</name>
        <dbReference type="ChEBI" id="CHEBI:57692"/>
    </cofactor>
</comment>
<dbReference type="HOGENOM" id="CLU_021377_7_2_2"/>
<comment type="similarity">
    <text evidence="2">Belongs to the NADH dehydrogenase family.</text>
</comment>
<dbReference type="InterPro" id="IPR023753">
    <property type="entry name" value="FAD/NAD-binding_dom"/>
</dbReference>
<feature type="domain" description="FAD/NAD(P)-binding" evidence="6">
    <location>
        <begin position="4"/>
        <end position="313"/>
    </location>
</feature>
<dbReference type="KEGG" id="hwc:Hqrw_2976"/>
<dbReference type="PRINTS" id="PR00368">
    <property type="entry name" value="FADPNR"/>
</dbReference>
<evidence type="ECO:0000259" key="6">
    <source>
        <dbReference type="Pfam" id="PF07992"/>
    </source>
</evidence>
<dbReference type="GeneID" id="12447751"/>
<keyword evidence="5 7" id="KW-0560">Oxidoreductase</keyword>
<reference evidence="7 8" key="1">
    <citation type="journal article" date="2011" name="PLoS ONE">
        <title>Haloquadratum walsbyi: limited diversity in a global pond.</title>
        <authorList>
            <person name="Dyall-Smith M."/>
            <person name="Pfeiffer F."/>
            <person name="Klee K."/>
            <person name="Palm P."/>
            <person name="Gross K."/>
            <person name="Schuster S.C."/>
            <person name="Rampp M."/>
            <person name="Oesterhelt D."/>
        </authorList>
    </citation>
    <scope>NUCLEOTIDE SEQUENCE [LARGE SCALE GENOMIC DNA]</scope>
    <source>
        <strain evidence="8">DSM 16854 / JCM 12705 / C23</strain>
    </source>
</reference>
<dbReference type="AlphaFoldDB" id="G0LLG8"/>
<dbReference type="Proteomes" id="UP000007954">
    <property type="component" value="Chromosome"/>
</dbReference>
<keyword evidence="4" id="KW-0274">FAD</keyword>
<evidence type="ECO:0000256" key="3">
    <source>
        <dbReference type="ARBA" id="ARBA00022630"/>
    </source>
</evidence>
<dbReference type="PANTHER" id="PTHR42913">
    <property type="entry name" value="APOPTOSIS-INDUCING FACTOR 1"/>
    <property type="match status" value="1"/>
</dbReference>
<evidence type="ECO:0000256" key="1">
    <source>
        <dbReference type="ARBA" id="ARBA00001974"/>
    </source>
</evidence>
<evidence type="ECO:0000313" key="8">
    <source>
        <dbReference type="Proteomes" id="UP000007954"/>
    </source>
</evidence>
<dbReference type="EC" id="1.6.99.3" evidence="7"/>
<dbReference type="GO" id="GO:0003955">
    <property type="term" value="F:NAD(P)H dehydrogenase (quinone) activity"/>
    <property type="evidence" value="ECO:0007669"/>
    <property type="project" value="TreeGrafter"/>
</dbReference>
<dbReference type="OrthoDB" id="6639at2157"/>